<feature type="compositionally biased region" description="Basic and acidic residues" evidence="1">
    <location>
        <begin position="269"/>
        <end position="282"/>
    </location>
</feature>
<gene>
    <name evidence="2" type="ORF">FJT64_026003</name>
</gene>
<dbReference type="Proteomes" id="UP000440578">
    <property type="component" value="Unassembled WGS sequence"/>
</dbReference>
<evidence type="ECO:0000313" key="2">
    <source>
        <dbReference type="EMBL" id="KAF0301765.1"/>
    </source>
</evidence>
<comment type="caution">
    <text evidence="2">The sequence shown here is derived from an EMBL/GenBank/DDBJ whole genome shotgun (WGS) entry which is preliminary data.</text>
</comment>
<keyword evidence="3" id="KW-1185">Reference proteome</keyword>
<dbReference type="EMBL" id="VIIS01001125">
    <property type="protein sequence ID" value="KAF0301765.1"/>
    <property type="molecule type" value="Genomic_DNA"/>
</dbReference>
<evidence type="ECO:0000313" key="3">
    <source>
        <dbReference type="Proteomes" id="UP000440578"/>
    </source>
</evidence>
<accession>A0A6A4W5V5</accession>
<reference evidence="2 3" key="1">
    <citation type="submission" date="2019-07" db="EMBL/GenBank/DDBJ databases">
        <title>Draft genome assembly of a fouling barnacle, Amphibalanus amphitrite (Darwin, 1854): The first reference genome for Thecostraca.</title>
        <authorList>
            <person name="Kim W."/>
        </authorList>
    </citation>
    <scope>NUCLEOTIDE SEQUENCE [LARGE SCALE GENOMIC DNA]</scope>
    <source>
        <strain evidence="2">SNU_AA5</strain>
        <tissue evidence="2">Soma without cirri and trophi</tissue>
    </source>
</reference>
<sequence length="282" mass="32173">MNMSTLIGDFDEDSFLECCDHTGEIRIGCDVFGDKMEKIVINGIYTFTHLIREALYSEQQRRFRLHIKANIDLVLTEKSQIIRQPEMPEMPYRTYNFTEFKVLKDLISQNPNQKDLGMHDLIGMCITIGNRSVDHMTYEDGSGSSEPVTPLVLVDESTGHRQENGITLALVGKPALEMDQLLQNDSVSPPFVVVAKNGRLKGYYSRFNSGITNMVLIPDRCELSSPLLAQRQQELKKWYDEAKKERENAEEERKDALKQECSASFDEGGPERAQTDIKEEKN</sequence>
<protein>
    <submittedName>
        <fullName evidence="2">Uncharacterized protein</fullName>
    </submittedName>
</protein>
<feature type="compositionally biased region" description="Basic and acidic residues" evidence="1">
    <location>
        <begin position="242"/>
        <end position="258"/>
    </location>
</feature>
<proteinExistence type="predicted"/>
<evidence type="ECO:0000256" key="1">
    <source>
        <dbReference type="SAM" id="MobiDB-lite"/>
    </source>
</evidence>
<dbReference type="AlphaFoldDB" id="A0A6A4W5V5"/>
<feature type="region of interest" description="Disordered" evidence="1">
    <location>
        <begin position="242"/>
        <end position="282"/>
    </location>
</feature>
<name>A0A6A4W5V5_AMPAM</name>
<organism evidence="2 3">
    <name type="scientific">Amphibalanus amphitrite</name>
    <name type="common">Striped barnacle</name>
    <name type="synonym">Balanus amphitrite</name>
    <dbReference type="NCBI Taxonomy" id="1232801"/>
    <lineage>
        <taxon>Eukaryota</taxon>
        <taxon>Metazoa</taxon>
        <taxon>Ecdysozoa</taxon>
        <taxon>Arthropoda</taxon>
        <taxon>Crustacea</taxon>
        <taxon>Multicrustacea</taxon>
        <taxon>Cirripedia</taxon>
        <taxon>Thoracica</taxon>
        <taxon>Thoracicalcarea</taxon>
        <taxon>Balanomorpha</taxon>
        <taxon>Balanoidea</taxon>
        <taxon>Balanidae</taxon>
        <taxon>Amphibalaninae</taxon>
        <taxon>Amphibalanus</taxon>
    </lineage>
</organism>